<evidence type="ECO:0000313" key="4">
    <source>
        <dbReference type="Proteomes" id="UP000481360"/>
    </source>
</evidence>
<dbReference type="Pfam" id="PF13556">
    <property type="entry name" value="HTH_30"/>
    <property type="match status" value="1"/>
</dbReference>
<dbReference type="PANTHER" id="PTHR33744:SF1">
    <property type="entry name" value="DNA-BINDING TRANSCRIPTIONAL ACTIVATOR ADER"/>
    <property type="match status" value="1"/>
</dbReference>
<evidence type="ECO:0000259" key="1">
    <source>
        <dbReference type="Pfam" id="PF13556"/>
    </source>
</evidence>
<dbReference type="EMBL" id="JAAMPJ010000012">
    <property type="protein sequence ID" value="NGY64400.1"/>
    <property type="molecule type" value="Genomic_DNA"/>
</dbReference>
<comment type="caution">
    <text evidence="3">The sequence shown here is derived from an EMBL/GenBank/DDBJ whole genome shotgun (WGS) entry which is preliminary data.</text>
</comment>
<proteinExistence type="predicted"/>
<reference evidence="3 4" key="1">
    <citation type="submission" date="2020-03" db="EMBL/GenBank/DDBJ databases">
        <title>Isolation and identification of active actinomycetes.</title>
        <authorList>
            <person name="Sun X."/>
        </authorList>
    </citation>
    <scope>NUCLEOTIDE SEQUENCE [LARGE SCALE GENOMIC DNA]</scope>
    <source>
        <strain evidence="3 4">NEAU-D13</strain>
    </source>
</reference>
<dbReference type="InterPro" id="IPR025736">
    <property type="entry name" value="PucR_C-HTH_dom"/>
</dbReference>
<dbReference type="InterPro" id="IPR042070">
    <property type="entry name" value="PucR_C-HTH_sf"/>
</dbReference>
<sequence>MTPIPAGLAQRLRDDLPSVADEVEREVRRQVPEFAQPDGGNLRTGVVQALTFFIEHVADPNRSGEAITATYYELGWNTALAGRSLETLQSALRVGGLQAWRLLGRTVEKLGLDSAVMSKLGELSFRTVHEVAEAAAAGYAEARLRDSHELERRRRRLLDLLLGDQPAPPEAVRELAHRAQWTVPDQVAVVVFATASDHPAEEDPPPTPMGALVDLEAHPPRLLLPAPDGSGHFSDQSLALALRDRPAALGPTVALTEAGRSLRWATRALRLAESGVLPRRKLLRCADHLPVLLLHSDQELLEHLRARALGPLEAVPEKQRERLRETLLAWLLSGTNVPDTAARLHVHPQTVRYRMRQLETLFGDAMHDPATRLELVLALHS</sequence>
<accession>A0A7C9W6L9</accession>
<dbReference type="AlphaFoldDB" id="A0A7C9W6L9"/>
<protein>
    <submittedName>
        <fullName evidence="3">PucR family transcriptional regulator</fullName>
    </submittedName>
</protein>
<dbReference type="InterPro" id="IPR051448">
    <property type="entry name" value="CdaR-like_regulators"/>
</dbReference>
<gene>
    <name evidence="3" type="ORF">G7043_36360</name>
</gene>
<keyword evidence="4" id="KW-1185">Reference proteome</keyword>
<feature type="domain" description="PucR-like N-terminal" evidence="2">
    <location>
        <begin position="4"/>
        <end position="162"/>
    </location>
</feature>
<dbReference type="InterPro" id="IPR058663">
    <property type="entry name" value="PucR-like_N"/>
</dbReference>
<dbReference type="Proteomes" id="UP000481360">
    <property type="component" value="Unassembled WGS sequence"/>
</dbReference>
<organism evidence="3 4">
    <name type="scientific">Lentzea alba</name>
    <dbReference type="NCBI Taxonomy" id="2714351"/>
    <lineage>
        <taxon>Bacteria</taxon>
        <taxon>Bacillati</taxon>
        <taxon>Actinomycetota</taxon>
        <taxon>Actinomycetes</taxon>
        <taxon>Pseudonocardiales</taxon>
        <taxon>Pseudonocardiaceae</taxon>
        <taxon>Lentzea</taxon>
    </lineage>
</organism>
<dbReference type="Gene3D" id="1.10.10.2840">
    <property type="entry name" value="PucR C-terminal helix-turn-helix domain"/>
    <property type="match status" value="1"/>
</dbReference>
<dbReference type="Pfam" id="PF25906">
    <property type="entry name" value="PucR-like_N"/>
    <property type="match status" value="1"/>
</dbReference>
<feature type="domain" description="PucR C-terminal helix-turn-helix" evidence="1">
    <location>
        <begin position="323"/>
        <end position="380"/>
    </location>
</feature>
<evidence type="ECO:0000259" key="2">
    <source>
        <dbReference type="Pfam" id="PF25906"/>
    </source>
</evidence>
<dbReference type="RefSeq" id="WP_166053198.1">
    <property type="nucleotide sequence ID" value="NZ_JAAMPJ010000012.1"/>
</dbReference>
<dbReference type="PANTHER" id="PTHR33744">
    <property type="entry name" value="CARBOHYDRATE DIACID REGULATOR"/>
    <property type="match status" value="1"/>
</dbReference>
<evidence type="ECO:0000313" key="3">
    <source>
        <dbReference type="EMBL" id="NGY64400.1"/>
    </source>
</evidence>
<name>A0A7C9W6L9_9PSEU</name>